<reference evidence="2" key="1">
    <citation type="submission" date="2016-10" db="EMBL/GenBank/DDBJ databases">
        <authorList>
            <person name="Varghese N."/>
            <person name="Submissions S."/>
        </authorList>
    </citation>
    <scope>NUCLEOTIDE SEQUENCE [LARGE SCALE GENOMIC DNA]</scope>
    <source>
        <strain evidence="2">XBD2006</strain>
    </source>
</reference>
<keyword evidence="2" id="KW-1185">Reference proteome</keyword>
<name>A0A1G5DCE0_9FIRM</name>
<proteinExistence type="predicted"/>
<dbReference type="RefSeq" id="WP_074462090.1">
    <property type="nucleotide sequence ID" value="NZ_FMUR01000008.1"/>
</dbReference>
<gene>
    <name evidence="1" type="ORF">SAMN02910451_01440</name>
</gene>
<sequence>MAKKKIPTVSEVREYLAKEEAYLKDCTDNNKTYVITGPKFPGENIWKSKITLPLLEAAEEVGASNEEIWELCKKIAQTTHAPVTLKDYQRMQPFAEKEKTVDTVLKLLESYIPPFDDEYWFGFDIAGYYYCLALISLSDYRREDCEKQLWTTVDQFFDHDTKLEKISVLLRNMKVLGKLRPVLRNMQASIESKVSM</sequence>
<evidence type="ECO:0000313" key="2">
    <source>
        <dbReference type="Proteomes" id="UP000183047"/>
    </source>
</evidence>
<accession>A0A1G5DCE0</accession>
<organism evidence="1 2">
    <name type="scientific">Butyrivibrio hungatei</name>
    <dbReference type="NCBI Taxonomy" id="185008"/>
    <lineage>
        <taxon>Bacteria</taxon>
        <taxon>Bacillati</taxon>
        <taxon>Bacillota</taxon>
        <taxon>Clostridia</taxon>
        <taxon>Lachnospirales</taxon>
        <taxon>Lachnospiraceae</taxon>
        <taxon>Butyrivibrio</taxon>
    </lineage>
</organism>
<evidence type="ECO:0000313" key="1">
    <source>
        <dbReference type="EMBL" id="SCY12128.1"/>
    </source>
</evidence>
<dbReference type="Proteomes" id="UP000183047">
    <property type="component" value="Unassembled WGS sequence"/>
</dbReference>
<dbReference type="EMBL" id="FMUR01000008">
    <property type="protein sequence ID" value="SCY12128.1"/>
    <property type="molecule type" value="Genomic_DNA"/>
</dbReference>
<dbReference type="OrthoDB" id="2013561at2"/>
<dbReference type="AlphaFoldDB" id="A0A1G5DCE0"/>
<protein>
    <submittedName>
        <fullName evidence="1">Uncharacterized protein</fullName>
    </submittedName>
</protein>